<keyword evidence="5" id="KW-0862">Zinc</keyword>
<feature type="region of interest" description="Disordered" evidence="12">
    <location>
        <begin position="170"/>
        <end position="203"/>
    </location>
</feature>
<gene>
    <name evidence="15" type="ORF">GPM918_LOCUS1553</name>
    <name evidence="16" type="ORF">SRO942_LOCUS1553</name>
</gene>
<evidence type="ECO:0000256" key="12">
    <source>
        <dbReference type="SAM" id="MobiDB-lite"/>
    </source>
</evidence>
<evidence type="ECO:0000256" key="8">
    <source>
        <dbReference type="ARBA" id="ARBA00023242"/>
    </source>
</evidence>
<evidence type="ECO:0000259" key="13">
    <source>
        <dbReference type="PROSITE" id="PS50071"/>
    </source>
</evidence>
<feature type="compositionally biased region" description="Low complexity" evidence="12">
    <location>
        <begin position="1151"/>
        <end position="1162"/>
    </location>
</feature>
<organism evidence="15 17">
    <name type="scientific">Didymodactylos carnosus</name>
    <dbReference type="NCBI Taxonomy" id="1234261"/>
    <lineage>
        <taxon>Eukaryota</taxon>
        <taxon>Metazoa</taxon>
        <taxon>Spiralia</taxon>
        <taxon>Gnathifera</taxon>
        <taxon>Rotifera</taxon>
        <taxon>Eurotatoria</taxon>
        <taxon>Bdelloidea</taxon>
        <taxon>Philodinida</taxon>
        <taxon>Philodinidae</taxon>
        <taxon>Didymodactylos</taxon>
    </lineage>
</organism>
<evidence type="ECO:0000256" key="11">
    <source>
        <dbReference type="RuleBase" id="RU000682"/>
    </source>
</evidence>
<feature type="compositionally biased region" description="Polar residues" evidence="12">
    <location>
        <begin position="2259"/>
        <end position="2274"/>
    </location>
</feature>
<feature type="compositionally biased region" description="Low complexity" evidence="12">
    <location>
        <begin position="2237"/>
        <end position="2246"/>
    </location>
</feature>
<evidence type="ECO:0000256" key="10">
    <source>
        <dbReference type="PROSITE-ProRule" id="PRU00108"/>
    </source>
</evidence>
<sequence>MERTSRMSDSCQLKCLPDDFVNSDFTINSNINSLDYRCHYCGKNFKDIEQLCEHFKESNHLDFVDSSSMLCWKKGCNQYFSSLPVLNIHFREIHSTSLKNKSLLDDLFSTTRVSPLSSISSSSLTSPPLTQAIIPLLEHQQQPPLENEILKLKENSPQILPYYISTTSNLPNDTKQIQENQSIQSKQQQQQQHTSDTTLTPSTSILDENKYSSTCIKCSKRFSCKSDFDMHIKLCDEQSSVVKSRKLKTSSKHPKSHQSEQQNTLLATGDSFISRSTNKCDLCDIELSSSTDLITHTQSSLHQAKLRDYFTSTLLSSITAQTNAYCLPEFAQQWLKYFTDTNGGSSSTNDSAYDPLKLWPSSNLISFDTHSDTNTTSIPLLDLSTKKQVQQNKTTILTPQSTPSIGSTFSILTAHPTTTTSTTSLALTNNYNNRDNLPLTPSTPSSPIPSLSASTSSLTKSLSTTSNIKSKQAAISIGTDIVQHYIENNLAEKRLKREQLKEKQSQSQSQMPAVTKSQSFEGLASFLKPQPVVDEQQPIKNILETTNTINSVPTTADIQNIIDNTDNYSPHHQLSTCDLCSKTFSTLTILKVHYEQCHHIQLSSKAIEHWLFLLQKLHDTTGQQTTNTTQSTSPITPMEASSESYTLTPTSPTPINIIEQTSKSTLKRELSQTAILSSATTNNQNNSDEQQERKKLRGMGDENPQHLFDRQMAVAAQAAINNIYPPLFAPQTSQRDPSSANSATTGNSTPLTPSSYTQQSSTTCTTTKRIRTRITDDQLKILRQHFNINNSPSDEQVMLMSSKTGLTAKVIKHWFRNTLFKERQRNKDSPYNFNNPPAQTKIDLEEYHKTGTIVKKDHDLQEQEMSQPHDEQTHSEASDDDLSSINDDEDDDSLTYDNTSLLLPTVESDNDEQVQSSSINLTSPTVKNSQHQQQAVLSAAAAAAAAAAQKRANRTRFTDSQLKSLQESFEQNPYPKDDDLEVLSKNLSLNSRVIVVWFQNARQKARKSYENQFNSSSGSSTISTSEQNPAVKLERDEGYTCKYCQKLFQRFAELMKHMKQCNNTTHSSSLSSKNVTMIDTINNHNNNSEDTLKVNKQMSQTTIVPKPIKPKEKHSNSELKSSSSTSISTPITSPKMSSLLSQPVQTQLDMSSHSSSGRHSSSNVKRESTFLFDTDKPSSRSKQPVLNSSRSTATTSASTVIKSEPSESSSQSQQFLKTSLDHQQFQDPMAASYSMFMAAAAAAAAVQAQQQNGTASYNPFMPQSMSTTPSSSDKENYCDQCDKKFSSVNEFQEHQAFHMAMLNAAAFFPLYHPAAAAAAAAAAMSFGNFGGNFQGLPPPTNLFLPTTTSSSASSTPTTNVITTPTTPMLNFTEKASKSNVRDCDQLISPPQSSTLKRRLPPSITTTSLPTIINSTTSHRSSMSGCDDDSDNDGQDSRDSSLNLSSATINGNSKRNRTTILPEQQDYLMQKYQLESNPSRKMLEEISSGVGLKKRVVQVWFQNTRARERKGTIKTSISSTSNSQQSQIINKRCLYCSCVFKLRSTLENHLILKHQDQLGIEQQHRDQIKFIDIDTFPDATSTSTPTPTTPNPTVATVVTGGTFVPPPMNEQEELEDQEFDEDLEENDTILRDDNNVEDVPLDLTKPLDLVKHPKTVPKPRMNDKQQQHRNDLNISSYTNNVNHAANDDLTNNSLDYSDNECGIHSDYDTDTEFGSNQFQLNTSHPTQSLLNNNKTLSSSNYQSWMQRQSSSQSNLLLSPHNNNGGLHSPTDSTHNGNGSNKDSNGQRRFRTQMTPLQIKLMKAIFLEYRTPTMPECELLGRQINLQKRVVQVWFQNARAKEKKNPNFFKTDLDLTYERSQDECHLCSTKYTVAHGQRDHLFTSMHIETVRSLLCKQAQNSSSSSTSHSHQSSQQLLSFSMSSSSSSTSSTTNNNNNHHSESPPDDSTPNPTSLLSNGLSSNKSRSSSVLNLENNNSASDTNHHDDHRNSGHSRSLISDIKSKEKKKSTSNSTKSSTKIDTAKQPEQQTVPAVMDQQQQQLMAAAAAGLMGTPDPSVLSYFNLMMPHLMPMSLDPYNFSLVDPTIHGTHIFMLQLPPDAIQSIMHAIKENRSTSQYTQDGKTRNDLIKLGFKTIDHETIDVGFACKHCNFVWPLYEPCRCHTLLCFQLAPTQLPLTLQTKQDTQKMSRYILKIEQLLYRCTVCNSSYSTVIEFQQHTKEDTHLKNMQNSHNNNNKRRTSSTSSTYSENDSNKHQQKKFNQVKKSATQNHQQQQQPMAVTPTP</sequence>
<dbReference type="PANTHER" id="PTHR45891">
    <property type="entry name" value="ZINC FINGER HOMEOBOX PROTEIN"/>
    <property type="match status" value="1"/>
</dbReference>
<evidence type="ECO:0000259" key="14">
    <source>
        <dbReference type="PROSITE" id="PS50157"/>
    </source>
</evidence>
<dbReference type="InterPro" id="IPR001356">
    <property type="entry name" value="HD"/>
</dbReference>
<dbReference type="SUPFAM" id="SSF46689">
    <property type="entry name" value="Homeodomain-like"/>
    <property type="match status" value="4"/>
</dbReference>
<feature type="compositionally biased region" description="Low complexity" evidence="12">
    <location>
        <begin position="1188"/>
        <end position="1199"/>
    </location>
</feature>
<feature type="compositionally biased region" description="Polar residues" evidence="12">
    <location>
        <begin position="1441"/>
        <end position="1457"/>
    </location>
</feature>
<feature type="compositionally biased region" description="Low complexity" evidence="12">
    <location>
        <begin position="738"/>
        <end position="767"/>
    </location>
</feature>
<feature type="compositionally biased region" description="Polar residues" evidence="12">
    <location>
        <begin position="1714"/>
        <end position="1726"/>
    </location>
</feature>
<evidence type="ECO:0000256" key="5">
    <source>
        <dbReference type="ARBA" id="ARBA00022833"/>
    </source>
</evidence>
<feature type="compositionally biased region" description="Low complexity" evidence="12">
    <location>
        <begin position="437"/>
        <end position="455"/>
    </location>
</feature>
<keyword evidence="3" id="KW-0677">Repeat</keyword>
<feature type="compositionally biased region" description="Basic and acidic residues" evidence="12">
    <location>
        <begin position="1164"/>
        <end position="1178"/>
    </location>
</feature>
<evidence type="ECO:0000313" key="16">
    <source>
        <dbReference type="EMBL" id="CAF3545274.1"/>
    </source>
</evidence>
<dbReference type="GO" id="GO:0000978">
    <property type="term" value="F:RNA polymerase II cis-regulatory region sequence-specific DNA binding"/>
    <property type="evidence" value="ECO:0007669"/>
    <property type="project" value="TreeGrafter"/>
</dbReference>
<protein>
    <recommendedName>
        <fullName evidence="18">Zinc finger protein 2</fullName>
    </recommendedName>
</protein>
<evidence type="ECO:0000256" key="3">
    <source>
        <dbReference type="ARBA" id="ARBA00022737"/>
    </source>
</evidence>
<feature type="compositionally biased region" description="Low complexity" evidence="12">
    <location>
        <begin position="1899"/>
        <end position="1935"/>
    </location>
</feature>
<evidence type="ECO:0000256" key="1">
    <source>
        <dbReference type="ARBA" id="ARBA00004123"/>
    </source>
</evidence>
<feature type="region of interest" description="Disordered" evidence="12">
    <location>
        <begin position="1714"/>
        <end position="1788"/>
    </location>
</feature>
<feature type="compositionally biased region" description="Low complexity" evidence="12">
    <location>
        <begin position="1015"/>
        <end position="1025"/>
    </location>
</feature>
<dbReference type="PROSITE" id="PS50071">
    <property type="entry name" value="HOMEOBOX_2"/>
    <property type="match status" value="4"/>
</dbReference>
<feature type="region of interest" description="Disordered" evidence="12">
    <location>
        <begin position="1102"/>
        <end position="1219"/>
    </location>
</feature>
<feature type="domain" description="Homeobox" evidence="13">
    <location>
        <begin position="765"/>
        <end position="825"/>
    </location>
</feature>
<dbReference type="SMART" id="SM00389">
    <property type="entry name" value="HOX"/>
    <property type="match status" value="4"/>
</dbReference>
<name>A0A813QA20_9BILA</name>
<dbReference type="GO" id="GO:0000981">
    <property type="term" value="F:DNA-binding transcription factor activity, RNA polymerase II-specific"/>
    <property type="evidence" value="ECO:0007669"/>
    <property type="project" value="InterPro"/>
</dbReference>
<dbReference type="SUPFAM" id="SSF57667">
    <property type="entry name" value="beta-beta-alpha zinc fingers"/>
    <property type="match status" value="2"/>
</dbReference>
<keyword evidence="4 9" id="KW-0863">Zinc-finger</keyword>
<dbReference type="InterPro" id="IPR051968">
    <property type="entry name" value="ZnFinger_Homeobox_TR"/>
</dbReference>
<feature type="region of interest" description="Disordered" evidence="12">
    <location>
        <begin position="1256"/>
        <end position="1275"/>
    </location>
</feature>
<feature type="region of interest" description="Disordered" evidence="12">
    <location>
        <begin position="861"/>
        <end position="933"/>
    </location>
</feature>
<dbReference type="PROSITE" id="PS00027">
    <property type="entry name" value="HOMEOBOX_1"/>
    <property type="match status" value="2"/>
</dbReference>
<dbReference type="InterPro" id="IPR009057">
    <property type="entry name" value="Homeodomain-like_sf"/>
</dbReference>
<feature type="region of interest" description="Disordered" evidence="12">
    <location>
        <begin position="676"/>
        <end position="703"/>
    </location>
</feature>
<evidence type="ECO:0000256" key="2">
    <source>
        <dbReference type="ARBA" id="ARBA00022723"/>
    </source>
</evidence>
<dbReference type="OrthoDB" id="6417226at2759"/>
<feature type="region of interest" description="Disordered" evidence="12">
    <location>
        <begin position="428"/>
        <end position="455"/>
    </location>
</feature>
<feature type="compositionally biased region" description="Polar residues" evidence="12">
    <location>
        <begin position="633"/>
        <end position="655"/>
    </location>
</feature>
<feature type="compositionally biased region" description="Polar residues" evidence="12">
    <location>
        <begin position="1768"/>
        <end position="1782"/>
    </location>
</feature>
<dbReference type="PANTHER" id="PTHR45891:SF3">
    <property type="entry name" value="ZINC FINGER PROTEIN 2"/>
    <property type="match status" value="1"/>
</dbReference>
<feature type="region of interest" description="Disordered" evidence="12">
    <location>
        <begin position="1010"/>
        <end position="1029"/>
    </location>
</feature>
<feature type="compositionally biased region" description="Low complexity" evidence="12">
    <location>
        <begin position="2007"/>
        <end position="2017"/>
    </location>
</feature>
<keyword evidence="7 10" id="KW-0371">Homeobox</keyword>
<feature type="compositionally biased region" description="Polar residues" evidence="12">
    <location>
        <begin position="913"/>
        <end position="933"/>
    </location>
</feature>
<feature type="domain" description="C2H2-type" evidence="14">
    <location>
        <begin position="1039"/>
        <end position="1071"/>
    </location>
</feature>
<keyword evidence="17" id="KW-1185">Reference proteome</keyword>
<dbReference type="InterPro" id="IPR013087">
    <property type="entry name" value="Znf_C2H2_type"/>
</dbReference>
<dbReference type="GO" id="GO:0008270">
    <property type="term" value="F:zinc ion binding"/>
    <property type="evidence" value="ECO:0007669"/>
    <property type="project" value="UniProtKB-KW"/>
</dbReference>
<dbReference type="Gene3D" id="1.10.10.60">
    <property type="entry name" value="Homeodomain-like"/>
    <property type="match status" value="4"/>
</dbReference>
<feature type="DNA-binding region" description="Homeobox" evidence="10">
    <location>
        <begin position="767"/>
        <end position="826"/>
    </location>
</feature>
<feature type="compositionally biased region" description="Polar residues" evidence="12">
    <location>
        <begin position="193"/>
        <end position="203"/>
    </location>
</feature>
<feature type="domain" description="C2H2-type" evidence="14">
    <location>
        <begin position="1276"/>
        <end position="1298"/>
    </location>
</feature>
<feature type="region of interest" description="Disordered" evidence="12">
    <location>
        <begin position="1643"/>
        <end position="1667"/>
    </location>
</feature>
<feature type="compositionally biased region" description="Basic and acidic residues" evidence="12">
    <location>
        <begin position="861"/>
        <end position="877"/>
    </location>
</feature>
<feature type="compositionally biased region" description="Low complexity" evidence="12">
    <location>
        <begin position="1943"/>
        <end position="1977"/>
    </location>
</feature>
<dbReference type="Proteomes" id="UP000681722">
    <property type="component" value="Unassembled WGS sequence"/>
</dbReference>
<dbReference type="InterPro" id="IPR036236">
    <property type="entry name" value="Znf_C2H2_sf"/>
</dbReference>
<dbReference type="PROSITE" id="PS00028">
    <property type="entry name" value="ZINC_FINGER_C2H2_1"/>
    <property type="match status" value="6"/>
</dbReference>
<dbReference type="Pfam" id="PF00046">
    <property type="entry name" value="Homeodomain"/>
    <property type="match status" value="4"/>
</dbReference>
<feature type="compositionally biased region" description="Acidic residues" evidence="12">
    <location>
        <begin position="878"/>
        <end position="894"/>
    </location>
</feature>
<dbReference type="EMBL" id="CAJOBC010000146">
    <property type="protein sequence ID" value="CAF3545274.1"/>
    <property type="molecule type" value="Genomic_DNA"/>
</dbReference>
<feature type="compositionally biased region" description="Low complexity" evidence="12">
    <location>
        <begin position="1727"/>
        <end position="1766"/>
    </location>
</feature>
<dbReference type="InterPro" id="IPR017970">
    <property type="entry name" value="Homeobox_CS"/>
</dbReference>
<feature type="region of interest" description="Disordered" evidence="12">
    <location>
        <begin position="622"/>
        <end position="655"/>
    </location>
</feature>
<dbReference type="CDD" id="cd00086">
    <property type="entry name" value="homeodomain"/>
    <property type="match status" value="4"/>
</dbReference>
<evidence type="ECO:0000256" key="9">
    <source>
        <dbReference type="PROSITE-ProRule" id="PRU00042"/>
    </source>
</evidence>
<feature type="compositionally biased region" description="Polar residues" evidence="12">
    <location>
        <begin position="676"/>
        <end position="688"/>
    </location>
</feature>
<feature type="compositionally biased region" description="Basic and acidic residues" evidence="12">
    <location>
        <begin position="690"/>
        <end position="703"/>
    </location>
</feature>
<keyword evidence="6 10" id="KW-0238">DNA-binding</keyword>
<dbReference type="FunFam" id="1.10.10.60:FF:000064">
    <property type="entry name" value="Zinc finger homeobox protein 4"/>
    <property type="match status" value="1"/>
</dbReference>
<feature type="domain" description="Homeobox" evidence="13">
    <location>
        <begin position="1783"/>
        <end position="1843"/>
    </location>
</feature>
<evidence type="ECO:0000313" key="17">
    <source>
        <dbReference type="Proteomes" id="UP000663829"/>
    </source>
</evidence>
<dbReference type="EMBL" id="CAJNOQ010000146">
    <property type="protein sequence ID" value="CAF0764109.1"/>
    <property type="molecule type" value="Genomic_DNA"/>
</dbReference>
<comment type="subcellular location">
    <subcellularLocation>
        <location evidence="1 10 11">Nucleus</location>
    </subcellularLocation>
</comment>
<evidence type="ECO:0000256" key="7">
    <source>
        <dbReference type="ARBA" id="ARBA00023155"/>
    </source>
</evidence>
<accession>A0A813QA20</accession>
<feature type="domain" description="Homeobox" evidence="13">
    <location>
        <begin position="1450"/>
        <end position="1510"/>
    </location>
</feature>
<feature type="domain" description="C2H2-type" evidence="14">
    <location>
        <begin position="2196"/>
        <end position="2225"/>
    </location>
</feature>
<feature type="compositionally biased region" description="Polar residues" evidence="12">
    <location>
        <begin position="1139"/>
        <end position="1150"/>
    </location>
</feature>
<evidence type="ECO:0008006" key="18">
    <source>
        <dbReference type="Google" id="ProtNLM"/>
    </source>
</evidence>
<dbReference type="PROSITE" id="PS50157">
    <property type="entry name" value="ZINC_FINGER_C2H2_2"/>
    <property type="match status" value="5"/>
</dbReference>
<feature type="region of interest" description="Disordered" evidence="12">
    <location>
        <begin position="727"/>
        <end position="769"/>
    </location>
</feature>
<comment type="caution">
    <text evidence="15">The sequence shown here is derived from an EMBL/GenBank/DDBJ whole genome shotgun (WGS) entry which is preliminary data.</text>
</comment>
<evidence type="ECO:0000256" key="4">
    <source>
        <dbReference type="ARBA" id="ARBA00022771"/>
    </source>
</evidence>
<keyword evidence="8 10" id="KW-0539">Nucleus</keyword>
<feature type="compositionally biased region" description="Low complexity" evidence="12">
    <location>
        <begin position="622"/>
        <end position="632"/>
    </location>
</feature>
<feature type="region of interest" description="Disordered" evidence="12">
    <location>
        <begin position="2220"/>
        <end position="2280"/>
    </location>
</feature>
<feature type="compositionally biased region" description="Low complexity" evidence="12">
    <location>
        <begin position="1261"/>
        <end position="1271"/>
    </location>
</feature>
<feature type="compositionally biased region" description="Low complexity" evidence="12">
    <location>
        <begin position="175"/>
        <end position="192"/>
    </location>
</feature>
<feature type="compositionally biased region" description="Low complexity" evidence="12">
    <location>
        <begin position="1400"/>
        <end position="1424"/>
    </location>
</feature>
<reference evidence="15" key="1">
    <citation type="submission" date="2021-02" db="EMBL/GenBank/DDBJ databases">
        <authorList>
            <person name="Nowell W R."/>
        </authorList>
    </citation>
    <scope>NUCLEOTIDE SEQUENCE</scope>
</reference>
<feature type="compositionally biased region" description="Low complexity" evidence="12">
    <location>
        <begin position="1120"/>
        <end position="1138"/>
    </location>
</feature>
<keyword evidence="2" id="KW-0479">Metal-binding</keyword>
<feature type="region of interest" description="Disordered" evidence="12">
    <location>
        <begin position="1376"/>
        <end position="1457"/>
    </location>
</feature>
<proteinExistence type="predicted"/>
<evidence type="ECO:0000313" key="15">
    <source>
        <dbReference type="EMBL" id="CAF0764109.1"/>
    </source>
</evidence>
<dbReference type="GO" id="GO:0005634">
    <property type="term" value="C:nucleus"/>
    <property type="evidence" value="ECO:0007669"/>
    <property type="project" value="UniProtKB-SubCell"/>
</dbReference>
<feature type="DNA-binding region" description="Homeobox" evidence="10">
    <location>
        <begin position="950"/>
        <end position="1009"/>
    </location>
</feature>
<feature type="domain" description="C2H2-type" evidence="14">
    <location>
        <begin position="575"/>
        <end position="598"/>
    </location>
</feature>
<feature type="DNA-binding region" description="Homeobox" evidence="10">
    <location>
        <begin position="1785"/>
        <end position="1844"/>
    </location>
</feature>
<dbReference type="Proteomes" id="UP000663829">
    <property type="component" value="Unassembled WGS sequence"/>
</dbReference>
<evidence type="ECO:0000256" key="6">
    <source>
        <dbReference type="ARBA" id="ARBA00023125"/>
    </source>
</evidence>
<dbReference type="SMART" id="SM00355">
    <property type="entry name" value="ZnF_C2H2"/>
    <property type="match status" value="9"/>
</dbReference>
<feature type="region of interest" description="Disordered" evidence="12">
    <location>
        <begin position="1899"/>
        <end position="2031"/>
    </location>
</feature>
<feature type="DNA-binding region" description="Homeobox" evidence="10">
    <location>
        <begin position="1452"/>
        <end position="1511"/>
    </location>
</feature>
<feature type="domain" description="Homeobox" evidence="13">
    <location>
        <begin position="948"/>
        <end position="1008"/>
    </location>
</feature>
<feature type="domain" description="C2H2-type" evidence="14">
    <location>
        <begin position="36"/>
        <end position="60"/>
    </location>
</feature>